<dbReference type="STRING" id="7395.A0A1A9VDD6"/>
<evidence type="ECO:0000313" key="3">
    <source>
        <dbReference type="Proteomes" id="UP000078200"/>
    </source>
</evidence>
<organism evidence="2 3">
    <name type="scientific">Glossina austeni</name>
    <name type="common">Savannah tsetse fly</name>
    <dbReference type="NCBI Taxonomy" id="7395"/>
    <lineage>
        <taxon>Eukaryota</taxon>
        <taxon>Metazoa</taxon>
        <taxon>Ecdysozoa</taxon>
        <taxon>Arthropoda</taxon>
        <taxon>Hexapoda</taxon>
        <taxon>Insecta</taxon>
        <taxon>Pterygota</taxon>
        <taxon>Neoptera</taxon>
        <taxon>Endopterygota</taxon>
        <taxon>Diptera</taxon>
        <taxon>Brachycera</taxon>
        <taxon>Muscomorpha</taxon>
        <taxon>Hippoboscoidea</taxon>
        <taxon>Glossinidae</taxon>
        <taxon>Glossina</taxon>
    </lineage>
</organism>
<feature type="compositionally biased region" description="Polar residues" evidence="1">
    <location>
        <begin position="515"/>
        <end position="526"/>
    </location>
</feature>
<dbReference type="VEuPathDB" id="VectorBase:GAUT033680"/>
<proteinExistence type="predicted"/>
<evidence type="ECO:0000313" key="2">
    <source>
        <dbReference type="EnsemblMetazoa" id="GAUT033680-PA"/>
    </source>
</evidence>
<dbReference type="EnsemblMetazoa" id="GAUT033680-RA">
    <property type="protein sequence ID" value="GAUT033680-PA"/>
    <property type="gene ID" value="GAUT033680"/>
</dbReference>
<name>A0A1A9VDD6_GLOAU</name>
<protein>
    <submittedName>
        <fullName evidence="2">Uncharacterized protein</fullName>
    </submittedName>
</protein>
<accession>A0A1A9VDD6</accession>
<keyword evidence="3" id="KW-1185">Reference proteome</keyword>
<sequence length="532" mass="59544">MYRQPSFAETKVLSTGKASTPYKHFTNSTYLSRGLSLNRLQSIRKSKSLTSENKNQLLSQSNCCLHKPTNEEKLYQRSQTCSSFTTSLTKTINKELSNVNSDLKQSCNSKSITSFSATYLEVENAGTRREFVKKFNKALPQRGVSIKKHSKPGTNKVNLSIVLSQDFPLNTENDYLSSDAEDNDEAGAIQIEDGRTNEKTYNAKTCKTEDTSTRISSETNRNLFSSRKVFYHSSRLNLISTNHASSTVGASNILNAGSLLTMRPPLLRATSAPVRCRHDSSNGTFLANKRKSRRRTTNLVSEAKSEESTLVTKVQKSSNNNKRMLARAHSLTSEVITLVSLISPENSDSEKEDTSIIVGRRAPSLKKTGKSVSFQETNLNRFHSKECSHMFRRGSVASLAERSRANRPPTAPPVSIFFQHSHNSAEDSAVEVAVSIPNESVIDSSCTTKSLEVFTYPDHVRSHKGRECWKLFLKMSSSGVNITYDTIMRGLLTPTEFRQQQKQRELEEAKKFKENQATNQANNFSLQDDLKK</sequence>
<dbReference type="AlphaFoldDB" id="A0A1A9VDD6"/>
<reference evidence="2" key="1">
    <citation type="submission" date="2020-05" db="UniProtKB">
        <authorList>
            <consortium name="EnsemblMetazoa"/>
        </authorList>
    </citation>
    <scope>IDENTIFICATION</scope>
    <source>
        <strain evidence="2">TTRI</strain>
    </source>
</reference>
<evidence type="ECO:0000256" key="1">
    <source>
        <dbReference type="SAM" id="MobiDB-lite"/>
    </source>
</evidence>
<dbReference type="Proteomes" id="UP000078200">
    <property type="component" value="Unassembled WGS sequence"/>
</dbReference>
<feature type="compositionally biased region" description="Basic and acidic residues" evidence="1">
    <location>
        <begin position="505"/>
        <end position="514"/>
    </location>
</feature>
<feature type="region of interest" description="Disordered" evidence="1">
    <location>
        <begin position="505"/>
        <end position="532"/>
    </location>
</feature>